<dbReference type="Proteomes" id="UP001596435">
    <property type="component" value="Unassembled WGS sequence"/>
</dbReference>
<evidence type="ECO:0000313" key="4">
    <source>
        <dbReference type="Proteomes" id="UP001596435"/>
    </source>
</evidence>
<feature type="compositionally biased region" description="Basic and acidic residues" evidence="1">
    <location>
        <begin position="1"/>
        <end position="12"/>
    </location>
</feature>
<keyword evidence="2" id="KW-0812">Transmembrane</keyword>
<feature type="transmembrane region" description="Helical" evidence="2">
    <location>
        <begin position="41"/>
        <end position="64"/>
    </location>
</feature>
<dbReference type="PANTHER" id="PTHR40761:SF1">
    <property type="entry name" value="CONSERVED INTEGRAL MEMBRANE ALANINE VALINE AND LEUCINE RICH PROTEIN-RELATED"/>
    <property type="match status" value="1"/>
</dbReference>
<sequence length="341" mass="34298">MPPEGVPDRAVEDAPPARPTPVLQRTPPGHRLVAKAPPDPWGTMLLGLTTALVATVCFGFACIFQARGARAAPRADRVRVGLLAALLRSWPFLLGTLLDIAGFALSIVALRTLPLFLVQAVTNASLAVTALAAVRLLGARLRRTDVAAVAAVVAGLVLLAAAAGHEGTRHAGPGFHAALLGTALVTLLLTALTARRDGNGAAAVLGLLAGVGFGVTSLAVRVIDPAGPADLLTDPATYALCLGGLGGYLAYALALQRGTVTAATAAGTVAETFGPALVGVLALGDAARPGWAWPALAGFAIAVGGTVVLSRFGEVEARTDEPAAPAEARPPVPPSRTAGPR</sequence>
<feature type="region of interest" description="Disordered" evidence="1">
    <location>
        <begin position="1"/>
        <end position="31"/>
    </location>
</feature>
<keyword evidence="2" id="KW-0472">Membrane</keyword>
<evidence type="ECO:0008006" key="5">
    <source>
        <dbReference type="Google" id="ProtNLM"/>
    </source>
</evidence>
<feature type="transmembrane region" description="Helical" evidence="2">
    <location>
        <begin position="175"/>
        <end position="194"/>
    </location>
</feature>
<protein>
    <recommendedName>
        <fullName evidence="5">Integral membrane protein</fullName>
    </recommendedName>
</protein>
<feature type="transmembrane region" description="Helical" evidence="2">
    <location>
        <begin position="146"/>
        <end position="163"/>
    </location>
</feature>
<feature type="transmembrane region" description="Helical" evidence="2">
    <location>
        <begin position="85"/>
        <end position="110"/>
    </location>
</feature>
<dbReference type="EMBL" id="JBHTAJ010000110">
    <property type="protein sequence ID" value="MFC7184610.1"/>
    <property type="molecule type" value="Genomic_DNA"/>
</dbReference>
<feature type="transmembrane region" description="Helical" evidence="2">
    <location>
        <begin position="290"/>
        <end position="309"/>
    </location>
</feature>
<organism evidence="3 4">
    <name type="scientific">Kitasatospora paranensis</name>
    <dbReference type="NCBI Taxonomy" id="258053"/>
    <lineage>
        <taxon>Bacteria</taxon>
        <taxon>Bacillati</taxon>
        <taxon>Actinomycetota</taxon>
        <taxon>Actinomycetes</taxon>
        <taxon>Kitasatosporales</taxon>
        <taxon>Streptomycetaceae</taxon>
        <taxon>Kitasatospora</taxon>
    </lineage>
</organism>
<keyword evidence="4" id="KW-1185">Reference proteome</keyword>
<feature type="transmembrane region" description="Helical" evidence="2">
    <location>
        <begin position="262"/>
        <end position="284"/>
    </location>
</feature>
<accession>A0ABW2G4Z0</accession>
<feature type="transmembrane region" description="Helical" evidence="2">
    <location>
        <begin position="235"/>
        <end position="255"/>
    </location>
</feature>
<dbReference type="Gene3D" id="1.10.3730.20">
    <property type="match status" value="1"/>
</dbReference>
<feature type="transmembrane region" description="Helical" evidence="2">
    <location>
        <begin position="116"/>
        <end position="134"/>
    </location>
</feature>
<evidence type="ECO:0000256" key="2">
    <source>
        <dbReference type="SAM" id="Phobius"/>
    </source>
</evidence>
<comment type="caution">
    <text evidence="3">The sequence shown here is derived from an EMBL/GenBank/DDBJ whole genome shotgun (WGS) entry which is preliminary data.</text>
</comment>
<reference evidence="4" key="1">
    <citation type="journal article" date="2019" name="Int. J. Syst. Evol. Microbiol.">
        <title>The Global Catalogue of Microorganisms (GCM) 10K type strain sequencing project: providing services to taxonomists for standard genome sequencing and annotation.</title>
        <authorList>
            <consortium name="The Broad Institute Genomics Platform"/>
            <consortium name="The Broad Institute Genome Sequencing Center for Infectious Disease"/>
            <person name="Wu L."/>
            <person name="Ma J."/>
        </authorList>
    </citation>
    <scope>NUCLEOTIDE SEQUENCE [LARGE SCALE GENOMIC DNA]</scope>
    <source>
        <strain evidence="4">CGMCC 1.12859</strain>
    </source>
</reference>
<name>A0ABW2G4Z0_9ACTN</name>
<dbReference type="RefSeq" id="WP_345704458.1">
    <property type="nucleotide sequence ID" value="NZ_BAABKV010000001.1"/>
</dbReference>
<evidence type="ECO:0000256" key="1">
    <source>
        <dbReference type="SAM" id="MobiDB-lite"/>
    </source>
</evidence>
<gene>
    <name evidence="3" type="ORF">ACFQMG_34175</name>
</gene>
<keyword evidence="2" id="KW-1133">Transmembrane helix</keyword>
<feature type="transmembrane region" description="Helical" evidence="2">
    <location>
        <begin position="201"/>
        <end position="223"/>
    </location>
</feature>
<proteinExistence type="predicted"/>
<dbReference type="SUPFAM" id="SSF103481">
    <property type="entry name" value="Multidrug resistance efflux transporter EmrE"/>
    <property type="match status" value="1"/>
</dbReference>
<feature type="region of interest" description="Disordered" evidence="1">
    <location>
        <begin position="318"/>
        <end position="341"/>
    </location>
</feature>
<dbReference type="PANTHER" id="PTHR40761">
    <property type="entry name" value="CONSERVED INTEGRAL MEMBRANE ALANINE VALINE AND LEUCINE RICH PROTEIN-RELATED"/>
    <property type="match status" value="1"/>
</dbReference>
<evidence type="ECO:0000313" key="3">
    <source>
        <dbReference type="EMBL" id="MFC7184610.1"/>
    </source>
</evidence>
<dbReference type="InterPro" id="IPR037185">
    <property type="entry name" value="EmrE-like"/>
</dbReference>